<feature type="domain" description="Release factor glutamine methyltransferase N-terminal" evidence="6">
    <location>
        <begin position="5"/>
        <end position="75"/>
    </location>
</feature>
<dbReference type="InterPro" id="IPR004556">
    <property type="entry name" value="HemK-like"/>
</dbReference>
<dbReference type="Proteomes" id="UP001152321">
    <property type="component" value="Unassembled WGS sequence"/>
</dbReference>
<dbReference type="PANTHER" id="PTHR18895:SF74">
    <property type="entry name" value="MTRF1L RELEASE FACTOR GLUTAMINE METHYLTRANSFERASE"/>
    <property type="match status" value="1"/>
</dbReference>
<comment type="function">
    <text evidence="4">Methylates the class 1 translation termination release factors RF1/PrfA and RF2/PrfB on the glutamine residue of the universally conserved GGQ motif.</text>
</comment>
<evidence type="ECO:0000256" key="2">
    <source>
        <dbReference type="ARBA" id="ARBA00022679"/>
    </source>
</evidence>
<sequence>MKLKEVLDITIAFFKDKKIETPRLDAELLFAHYLKLERIQLYMKFDQPLQETELAGLRELVRRRVQGEPVAYILGYRDFYGYRFEVNSATLIPRPETEHIVEEVVKWTADKEKPWTMIDLGCGSGCIGLSLLKQLPQARLIAVDLSDKALEVAQRNAQTLEVADRVQFVHSDAGNVDLVMSSFKDFMGQDTVDVLLSNPPYIAANDPSVEENVKKYEPSSALYADEEGLALLKKWSKDYAPYLSSEAVMLMEMGMSQGMAMKSHFENLKIFKSVRVVKDLSGHDRVIYGVKHG</sequence>
<name>A0ABT6DDD6_9BACT</name>
<dbReference type="EC" id="2.1.1.297" evidence="4"/>
<dbReference type="GO" id="GO:0102559">
    <property type="term" value="F:peptide chain release factor N(5)-glutamine methyltransferase activity"/>
    <property type="evidence" value="ECO:0007669"/>
    <property type="project" value="UniProtKB-EC"/>
</dbReference>
<dbReference type="GO" id="GO:0032259">
    <property type="term" value="P:methylation"/>
    <property type="evidence" value="ECO:0007669"/>
    <property type="project" value="UniProtKB-KW"/>
</dbReference>
<dbReference type="CDD" id="cd02440">
    <property type="entry name" value="AdoMet_MTases"/>
    <property type="match status" value="1"/>
</dbReference>
<keyword evidence="1 4" id="KW-0489">Methyltransferase</keyword>
<evidence type="ECO:0000259" key="5">
    <source>
        <dbReference type="Pfam" id="PF13847"/>
    </source>
</evidence>
<comment type="similarity">
    <text evidence="4">Belongs to the protein N5-glutamine methyltransferase family. PrmC subfamily.</text>
</comment>
<dbReference type="EMBL" id="JANRMI010000001">
    <property type="protein sequence ID" value="MDG0814856.1"/>
    <property type="molecule type" value="Genomic_DNA"/>
</dbReference>
<dbReference type="RefSeq" id="WP_277576340.1">
    <property type="nucleotide sequence ID" value="NZ_JANRMI010000001.1"/>
</dbReference>
<protein>
    <recommendedName>
        <fullName evidence="4">Release factor glutamine methyltransferase</fullName>
        <shortName evidence="4">RF MTase</shortName>
        <ecNumber evidence="4">2.1.1.297</ecNumber>
    </recommendedName>
    <alternativeName>
        <fullName evidence="4">N5-glutamine methyltransferase PrmC</fullName>
    </alternativeName>
    <alternativeName>
        <fullName evidence="4">Protein-(glutamine-N5) MTase PrmC</fullName>
    </alternativeName>
    <alternativeName>
        <fullName evidence="4">Protein-glutamine N-methyltransferase PrmC</fullName>
    </alternativeName>
</protein>
<feature type="binding site" evidence="4">
    <location>
        <position position="144"/>
    </location>
    <ligand>
        <name>S-adenosyl-L-methionine</name>
        <dbReference type="ChEBI" id="CHEBI:59789"/>
    </ligand>
</feature>
<dbReference type="Pfam" id="PF13847">
    <property type="entry name" value="Methyltransf_31"/>
    <property type="match status" value="1"/>
</dbReference>
<dbReference type="SUPFAM" id="SSF53335">
    <property type="entry name" value="S-adenosyl-L-methionine-dependent methyltransferases"/>
    <property type="match status" value="1"/>
</dbReference>
<evidence type="ECO:0000256" key="1">
    <source>
        <dbReference type="ARBA" id="ARBA00022603"/>
    </source>
</evidence>
<evidence type="ECO:0000313" key="8">
    <source>
        <dbReference type="Proteomes" id="UP001152321"/>
    </source>
</evidence>
<dbReference type="InterPro" id="IPR002052">
    <property type="entry name" value="DNA_methylase_N6_adenine_CS"/>
</dbReference>
<feature type="binding site" evidence="4">
    <location>
        <position position="198"/>
    </location>
    <ligand>
        <name>S-adenosyl-L-methionine</name>
        <dbReference type="ChEBI" id="CHEBI:59789"/>
    </ligand>
</feature>
<dbReference type="PROSITE" id="PS00092">
    <property type="entry name" value="N6_MTASE"/>
    <property type="match status" value="1"/>
</dbReference>
<dbReference type="Gene3D" id="3.40.50.150">
    <property type="entry name" value="Vaccinia Virus protein VP39"/>
    <property type="match status" value="1"/>
</dbReference>
<dbReference type="InterPro" id="IPR040758">
    <property type="entry name" value="PrmC_N"/>
</dbReference>
<evidence type="ECO:0000259" key="6">
    <source>
        <dbReference type="Pfam" id="PF17827"/>
    </source>
</evidence>
<feature type="binding site" evidence="4">
    <location>
        <begin position="198"/>
        <end position="201"/>
    </location>
    <ligand>
        <name>substrate</name>
    </ligand>
</feature>
<keyword evidence="3 4" id="KW-0949">S-adenosyl-L-methionine</keyword>
<dbReference type="InterPro" id="IPR050320">
    <property type="entry name" value="N5-glutamine_MTase"/>
</dbReference>
<accession>A0ABT6DDD6</accession>
<evidence type="ECO:0000256" key="3">
    <source>
        <dbReference type="ARBA" id="ARBA00022691"/>
    </source>
</evidence>
<gene>
    <name evidence="4 7" type="primary">prmC</name>
    <name evidence="7" type="ORF">NWE73_00685</name>
</gene>
<dbReference type="NCBIfam" id="TIGR00536">
    <property type="entry name" value="hemK_fam"/>
    <property type="match status" value="1"/>
</dbReference>
<reference evidence="7" key="1">
    <citation type="submission" date="2022-08" db="EMBL/GenBank/DDBJ databases">
        <title>Novel Bdellovibrio Species Isolated from Svalbard: Designation Bdellovibrio svalbardensis.</title>
        <authorList>
            <person name="Mitchell R.J."/>
            <person name="Choi S.Y."/>
        </authorList>
    </citation>
    <scope>NUCLEOTIDE SEQUENCE</scope>
    <source>
        <strain evidence="7">PAP01</strain>
    </source>
</reference>
<dbReference type="Pfam" id="PF17827">
    <property type="entry name" value="PrmC_N"/>
    <property type="match status" value="1"/>
</dbReference>
<dbReference type="PANTHER" id="PTHR18895">
    <property type="entry name" value="HEMK METHYLTRANSFERASE"/>
    <property type="match status" value="1"/>
</dbReference>
<comment type="caution">
    <text evidence="7">The sequence shown here is derived from an EMBL/GenBank/DDBJ whole genome shotgun (WGS) entry which is preliminary data.</text>
</comment>
<proteinExistence type="inferred from homology"/>
<dbReference type="NCBIfam" id="TIGR03534">
    <property type="entry name" value="RF_mod_PrmC"/>
    <property type="match status" value="1"/>
</dbReference>
<feature type="domain" description="Methyltransferase" evidence="5">
    <location>
        <begin position="115"/>
        <end position="216"/>
    </location>
</feature>
<comment type="catalytic activity">
    <reaction evidence="4">
        <text>L-glutaminyl-[peptide chain release factor] + S-adenosyl-L-methionine = N(5)-methyl-L-glutaminyl-[peptide chain release factor] + S-adenosyl-L-homocysteine + H(+)</text>
        <dbReference type="Rhea" id="RHEA:42896"/>
        <dbReference type="Rhea" id="RHEA-COMP:10271"/>
        <dbReference type="Rhea" id="RHEA-COMP:10272"/>
        <dbReference type="ChEBI" id="CHEBI:15378"/>
        <dbReference type="ChEBI" id="CHEBI:30011"/>
        <dbReference type="ChEBI" id="CHEBI:57856"/>
        <dbReference type="ChEBI" id="CHEBI:59789"/>
        <dbReference type="ChEBI" id="CHEBI:61891"/>
        <dbReference type="EC" id="2.1.1.297"/>
    </reaction>
</comment>
<dbReference type="InterPro" id="IPR025714">
    <property type="entry name" value="Methyltranfer_dom"/>
</dbReference>
<comment type="caution">
    <text evidence="4">Lacks conserved residue(s) required for the propagation of feature annotation.</text>
</comment>
<dbReference type="Gene3D" id="1.10.8.10">
    <property type="entry name" value="DNA helicase RuvA subunit, C-terminal domain"/>
    <property type="match status" value="1"/>
</dbReference>
<organism evidence="7 8">
    <name type="scientific">Bdellovibrio svalbardensis</name>
    <dbReference type="NCBI Taxonomy" id="2972972"/>
    <lineage>
        <taxon>Bacteria</taxon>
        <taxon>Pseudomonadati</taxon>
        <taxon>Bdellovibrionota</taxon>
        <taxon>Bdellovibrionia</taxon>
        <taxon>Bdellovibrionales</taxon>
        <taxon>Pseudobdellovibrionaceae</taxon>
        <taxon>Bdellovibrio</taxon>
    </lineage>
</organism>
<evidence type="ECO:0000256" key="4">
    <source>
        <dbReference type="HAMAP-Rule" id="MF_02126"/>
    </source>
</evidence>
<evidence type="ECO:0000313" key="7">
    <source>
        <dbReference type="EMBL" id="MDG0814856.1"/>
    </source>
</evidence>
<dbReference type="InterPro" id="IPR019874">
    <property type="entry name" value="RF_methyltr_PrmC"/>
</dbReference>
<keyword evidence="2 4" id="KW-0808">Transferase</keyword>
<dbReference type="InterPro" id="IPR029063">
    <property type="entry name" value="SAM-dependent_MTases_sf"/>
</dbReference>
<feature type="binding site" evidence="4">
    <location>
        <begin position="121"/>
        <end position="125"/>
    </location>
    <ligand>
        <name>S-adenosyl-L-methionine</name>
        <dbReference type="ChEBI" id="CHEBI:59789"/>
    </ligand>
</feature>
<dbReference type="HAMAP" id="MF_02126">
    <property type="entry name" value="RF_methyltr_PrmC"/>
    <property type="match status" value="1"/>
</dbReference>
<keyword evidence="8" id="KW-1185">Reference proteome</keyword>